<comment type="caution">
    <text evidence="1">The sequence shown here is derived from an EMBL/GenBank/DDBJ whole genome shotgun (WGS) entry which is preliminary data.</text>
</comment>
<gene>
    <name evidence="1" type="ORF">CDV36_006507</name>
</gene>
<evidence type="ECO:0000313" key="1">
    <source>
        <dbReference type="EMBL" id="RMJ13841.1"/>
    </source>
</evidence>
<protein>
    <submittedName>
        <fullName evidence="1">Uncharacterized protein</fullName>
    </submittedName>
</protein>
<name>A0A3M2S8E7_9HYPO</name>
<accession>A0A3M2S8E7</accession>
<dbReference type="STRING" id="2010991.A0A3M2S8E7"/>
<proteinExistence type="predicted"/>
<evidence type="ECO:0000313" key="2">
    <source>
        <dbReference type="Proteomes" id="UP000277212"/>
    </source>
</evidence>
<keyword evidence="2" id="KW-1185">Reference proteome</keyword>
<dbReference type="Proteomes" id="UP000277212">
    <property type="component" value="Unassembled WGS sequence"/>
</dbReference>
<dbReference type="AlphaFoldDB" id="A0A3M2S8E7"/>
<organism evidence="1 2">
    <name type="scientific">Fusarium kuroshium</name>
    <dbReference type="NCBI Taxonomy" id="2010991"/>
    <lineage>
        <taxon>Eukaryota</taxon>
        <taxon>Fungi</taxon>
        <taxon>Dikarya</taxon>
        <taxon>Ascomycota</taxon>
        <taxon>Pezizomycotina</taxon>
        <taxon>Sordariomycetes</taxon>
        <taxon>Hypocreomycetidae</taxon>
        <taxon>Hypocreales</taxon>
        <taxon>Nectriaceae</taxon>
        <taxon>Fusarium</taxon>
        <taxon>Fusarium solani species complex</taxon>
    </lineage>
</organism>
<reference evidence="1 2" key="1">
    <citation type="submission" date="2017-06" db="EMBL/GenBank/DDBJ databases">
        <title>Comparative genomic analysis of Ambrosia Fusariam Clade fungi.</title>
        <authorList>
            <person name="Stajich J.E."/>
            <person name="Carrillo J."/>
            <person name="Kijimoto T."/>
            <person name="Eskalen A."/>
            <person name="O'Donnell K."/>
            <person name="Kasson M."/>
        </authorList>
    </citation>
    <scope>NUCLEOTIDE SEQUENCE [LARGE SCALE GENOMIC DNA]</scope>
    <source>
        <strain evidence="1">UCR3666</strain>
    </source>
</reference>
<dbReference type="EMBL" id="NKUJ01000099">
    <property type="protein sequence ID" value="RMJ13841.1"/>
    <property type="molecule type" value="Genomic_DNA"/>
</dbReference>
<sequence length="144" mass="16858">MTKPKQPPFRYLCLGLNSFFFSFLGLVLSFRPKSENDAKFRRCVVIARRAQQGDYYAHLPNLTIDWDVEDTLEAPACRVRECWLFPHSFHGKDKLEKHFQTSKMRQLNANHRPTTHSQGQNVSVVMPRRPVKPKASTNNRLFRL</sequence>